<feature type="transmembrane region" description="Helical" evidence="8">
    <location>
        <begin position="195"/>
        <end position="212"/>
    </location>
</feature>
<evidence type="ECO:0000256" key="3">
    <source>
        <dbReference type="ARBA" id="ARBA00022679"/>
    </source>
</evidence>
<dbReference type="InterPro" id="IPR043968">
    <property type="entry name" value="SGNH"/>
</dbReference>
<evidence type="ECO:0000256" key="1">
    <source>
        <dbReference type="ARBA" id="ARBA00004651"/>
    </source>
</evidence>
<protein>
    <submittedName>
        <fullName evidence="11">Acyltransferase family protein</fullName>
    </submittedName>
</protein>
<comment type="caution">
    <text evidence="11">The sequence shown here is derived from an EMBL/GenBank/DDBJ whole genome shotgun (WGS) entry which is preliminary data.</text>
</comment>
<keyword evidence="12" id="KW-1185">Reference proteome</keyword>
<evidence type="ECO:0000256" key="5">
    <source>
        <dbReference type="ARBA" id="ARBA00022989"/>
    </source>
</evidence>
<keyword evidence="5 8" id="KW-1133">Transmembrane helix</keyword>
<feature type="transmembrane region" description="Helical" evidence="8">
    <location>
        <begin position="360"/>
        <end position="379"/>
    </location>
</feature>
<evidence type="ECO:0000256" key="4">
    <source>
        <dbReference type="ARBA" id="ARBA00022692"/>
    </source>
</evidence>
<dbReference type="PANTHER" id="PTHR23028">
    <property type="entry name" value="ACETYLTRANSFERASE"/>
    <property type="match status" value="1"/>
</dbReference>
<proteinExistence type="predicted"/>
<evidence type="ECO:0000313" key="11">
    <source>
        <dbReference type="EMBL" id="MDF8264096.1"/>
    </source>
</evidence>
<dbReference type="Proteomes" id="UP001528912">
    <property type="component" value="Unassembled WGS sequence"/>
</dbReference>
<dbReference type="Pfam" id="PF19040">
    <property type="entry name" value="SGNH"/>
    <property type="match status" value="1"/>
</dbReference>
<feature type="transmembrane region" description="Helical" evidence="8">
    <location>
        <begin position="318"/>
        <end position="339"/>
    </location>
</feature>
<feature type="transmembrane region" description="Helical" evidence="8">
    <location>
        <begin position="25"/>
        <end position="45"/>
    </location>
</feature>
<feature type="domain" description="Acyltransferase 3" evidence="9">
    <location>
        <begin position="1"/>
        <end position="332"/>
    </location>
</feature>
<keyword evidence="3" id="KW-0808">Transferase</keyword>
<feature type="transmembrane region" description="Helical" evidence="8">
    <location>
        <begin position="292"/>
        <end position="312"/>
    </location>
</feature>
<evidence type="ECO:0000259" key="10">
    <source>
        <dbReference type="Pfam" id="PF19040"/>
    </source>
</evidence>
<dbReference type="InterPro" id="IPR002656">
    <property type="entry name" value="Acyl_transf_3_dom"/>
</dbReference>
<evidence type="ECO:0000256" key="7">
    <source>
        <dbReference type="ARBA" id="ARBA00023315"/>
    </source>
</evidence>
<dbReference type="SUPFAM" id="SSF52266">
    <property type="entry name" value="SGNH hydrolase"/>
    <property type="match status" value="1"/>
</dbReference>
<dbReference type="InterPro" id="IPR050879">
    <property type="entry name" value="Acyltransferase_3"/>
</dbReference>
<feature type="domain" description="SGNH" evidence="10">
    <location>
        <begin position="403"/>
        <end position="610"/>
    </location>
</feature>
<dbReference type="Gene3D" id="3.40.50.1110">
    <property type="entry name" value="SGNH hydrolase"/>
    <property type="match status" value="1"/>
</dbReference>
<keyword evidence="4 8" id="KW-0812">Transmembrane</keyword>
<dbReference type="EMBL" id="JAROAV010000024">
    <property type="protein sequence ID" value="MDF8264096.1"/>
    <property type="molecule type" value="Genomic_DNA"/>
</dbReference>
<evidence type="ECO:0000259" key="9">
    <source>
        <dbReference type="Pfam" id="PF01757"/>
    </source>
</evidence>
<comment type="subcellular location">
    <subcellularLocation>
        <location evidence="1">Cell membrane</location>
        <topology evidence="1">Multi-pass membrane protein</topology>
    </subcellularLocation>
</comment>
<keyword evidence="2" id="KW-1003">Cell membrane</keyword>
<evidence type="ECO:0000256" key="6">
    <source>
        <dbReference type="ARBA" id="ARBA00023136"/>
    </source>
</evidence>
<feature type="transmembrane region" description="Helical" evidence="8">
    <location>
        <begin position="138"/>
        <end position="154"/>
    </location>
</feature>
<feature type="transmembrane region" description="Helical" evidence="8">
    <location>
        <begin position="66"/>
        <end position="86"/>
    </location>
</feature>
<keyword evidence="6 8" id="KW-0472">Membrane</keyword>
<dbReference type="Pfam" id="PF01757">
    <property type="entry name" value="Acyl_transf_3"/>
    <property type="match status" value="1"/>
</dbReference>
<feature type="transmembrane region" description="Helical" evidence="8">
    <location>
        <begin position="250"/>
        <end position="271"/>
    </location>
</feature>
<reference evidence="11 12" key="1">
    <citation type="submission" date="2023-03" db="EMBL/GenBank/DDBJ databases">
        <title>YIM 133296 draft genome.</title>
        <authorList>
            <person name="Xiong L."/>
        </authorList>
    </citation>
    <scope>NUCLEOTIDE SEQUENCE [LARGE SCALE GENOMIC DNA]</scope>
    <source>
        <strain evidence="11 12">YIM 133296</strain>
    </source>
</reference>
<dbReference type="InterPro" id="IPR036514">
    <property type="entry name" value="SGNH_hydro_sf"/>
</dbReference>
<feature type="transmembrane region" description="Helical" evidence="8">
    <location>
        <begin position="161"/>
        <end position="180"/>
    </location>
</feature>
<feature type="transmembrane region" description="Helical" evidence="8">
    <location>
        <begin position="224"/>
        <end position="244"/>
    </location>
</feature>
<keyword evidence="7 11" id="KW-0012">Acyltransferase</keyword>
<evidence type="ECO:0000256" key="8">
    <source>
        <dbReference type="SAM" id="Phobius"/>
    </source>
</evidence>
<evidence type="ECO:0000256" key="2">
    <source>
        <dbReference type="ARBA" id="ARBA00022475"/>
    </source>
</evidence>
<dbReference type="RefSeq" id="WP_277191700.1">
    <property type="nucleotide sequence ID" value="NZ_JAROAV010000024.1"/>
</dbReference>
<name>A0ABT6C5U6_9MICO</name>
<accession>A0ABT6C5U6</accession>
<sequence length="628" mass="68718">MDGLRGVAVLAVLVYHVNGSWARGGWLGVDLFFVLSGFLITSLLLQEHRRWGSIDLLGFWMSRARRLLPALVVVLIAVLVAAWFWTVQTRRATVGWDVLSALGYVANWRFIAGDESYFSSIAMPSPVLHMWSLSIEEQYYLAFPLLLTALTAVVRSRRTCAAVLGALALLSVWWMTHLYVPGADPSRVYYGTDTRAFELLIGATAACLLSGRELRRGRPRRTDSVLGIAAWPALAIFMICFLLLPEGSTVPFEGGLALLAVVAVVPIAAASSRTPSAFQRALAFEPLRRLGLISYALYLWHWPVIVFLNPSVMPVDGLALSVVQIVTSLLLASLTFLYVERPIRSRGFAALIPRQPRPSVIAAWSAVPLIVVGALALPLNTSSSSADTPHGSSVTLPQPRYVPSTTTRSVILVGNSIPVSLTNYFDGSSFSDLQVSRSANLGCDPFPGRQYVGDELQVPSAGCVQWHTTWTDKIAETRPDLTLFFVPQTLVSDYEVDGRRIRYGTAEHDRFITASLEHVRTQIAQHGGKRLAISTLSCHDQPDFGKNPEAANVSNIARVRHVNAIATAWARQKQVGVVDTFSAVCAGGFHERVNGVPLYADGLHFTKTSAPIIWNWLAPQLQQLAGRP</sequence>
<organism evidence="11 12">
    <name type="scientific">Luteipulveratus flavus</name>
    <dbReference type="NCBI Taxonomy" id="3031728"/>
    <lineage>
        <taxon>Bacteria</taxon>
        <taxon>Bacillati</taxon>
        <taxon>Actinomycetota</taxon>
        <taxon>Actinomycetes</taxon>
        <taxon>Micrococcales</taxon>
        <taxon>Dermacoccaceae</taxon>
        <taxon>Luteipulveratus</taxon>
    </lineage>
</organism>
<gene>
    <name evidence="11" type="ORF">P4R38_07580</name>
</gene>
<evidence type="ECO:0000313" key="12">
    <source>
        <dbReference type="Proteomes" id="UP001528912"/>
    </source>
</evidence>
<dbReference type="PANTHER" id="PTHR23028:SF53">
    <property type="entry name" value="ACYL_TRANSF_3 DOMAIN-CONTAINING PROTEIN"/>
    <property type="match status" value="1"/>
</dbReference>
<dbReference type="GO" id="GO:0016746">
    <property type="term" value="F:acyltransferase activity"/>
    <property type="evidence" value="ECO:0007669"/>
    <property type="project" value="UniProtKB-KW"/>
</dbReference>